<dbReference type="PANTHER" id="PTHR31302">
    <property type="entry name" value="TRANSMEMBRANE PROTEIN WITH METALLOPHOSPHOESTERASE DOMAIN-RELATED"/>
    <property type="match status" value="1"/>
</dbReference>
<keyword evidence="3" id="KW-1133">Transmembrane helix</keyword>
<evidence type="ECO:0000313" key="5">
    <source>
        <dbReference type="EMBL" id="GGN86953.1"/>
    </source>
</evidence>
<evidence type="ECO:0000259" key="4">
    <source>
        <dbReference type="Pfam" id="PF00149"/>
    </source>
</evidence>
<name>A0ABQ2KMV7_9NOCA</name>
<evidence type="ECO:0000256" key="2">
    <source>
        <dbReference type="ARBA" id="ARBA00022801"/>
    </source>
</evidence>
<keyword evidence="3" id="KW-0812">Transmembrane</keyword>
<dbReference type="Proteomes" id="UP000658127">
    <property type="component" value="Unassembled WGS sequence"/>
</dbReference>
<feature type="transmembrane region" description="Helical" evidence="3">
    <location>
        <begin position="35"/>
        <end position="53"/>
    </location>
</feature>
<protein>
    <submittedName>
        <fullName evidence="5">Metallophosphatase</fullName>
    </submittedName>
</protein>
<keyword evidence="1" id="KW-0479">Metal-binding</keyword>
<keyword evidence="6" id="KW-1185">Reference proteome</keyword>
<dbReference type="EMBL" id="BMNE01000004">
    <property type="protein sequence ID" value="GGN86953.1"/>
    <property type="molecule type" value="Genomic_DNA"/>
</dbReference>
<dbReference type="RefSeq" id="WP_189030912.1">
    <property type="nucleotide sequence ID" value="NZ_BMNE01000004.1"/>
</dbReference>
<dbReference type="InterPro" id="IPR004843">
    <property type="entry name" value="Calcineurin-like_PHP"/>
</dbReference>
<sequence>MFQMLFVGAVLGLVHWLLYRRFAVAPGLGVAARRAVAVGLVLLWIPPFVAAGAGNAFSPQPVRSIVFLGEVWLAVLFYLGIGLMVAGLVLLAARLLKYQDRRRLIRGLSAVVIVAAVGTVAYGVVEANRLRVVEADLTFAQLPRQFDGLRVVVVADIHVGAARGAEFTRRVVELVNEQQPDVIVLPGDLLDGAVEHVAADIDPLAGLRSKYGKFVVAGNHEGYVNRPDSWLDYYDRLGLTSLRNSRAAVTVGDASIDIAGVYDFAATDPAPDVAAALAGREQGRLTVLLAHQPLQGTVASEHGVQLQLSGHTHGGQMWPLMYPAKWINGTVAGHSRVGEMQMFTTRGVGAWGPPVRVGAPPDIAVLTLRVG</sequence>
<keyword evidence="3" id="KW-0472">Membrane</keyword>
<feature type="transmembrane region" description="Helical" evidence="3">
    <location>
        <begin position="104"/>
        <end position="125"/>
    </location>
</feature>
<feature type="domain" description="Calcineurin-like phosphoesterase" evidence="4">
    <location>
        <begin position="149"/>
        <end position="314"/>
    </location>
</feature>
<gene>
    <name evidence="5" type="ORF">GCM10011610_42820</name>
</gene>
<dbReference type="CDD" id="cd07385">
    <property type="entry name" value="MPP_YkuE_C"/>
    <property type="match status" value="1"/>
</dbReference>
<dbReference type="PANTHER" id="PTHR31302:SF31">
    <property type="entry name" value="PHOSPHODIESTERASE YAEI"/>
    <property type="match status" value="1"/>
</dbReference>
<keyword evidence="2" id="KW-0378">Hydrolase</keyword>
<dbReference type="SUPFAM" id="SSF56300">
    <property type="entry name" value="Metallo-dependent phosphatases"/>
    <property type="match status" value="1"/>
</dbReference>
<dbReference type="Pfam" id="PF00149">
    <property type="entry name" value="Metallophos"/>
    <property type="match status" value="1"/>
</dbReference>
<evidence type="ECO:0000256" key="3">
    <source>
        <dbReference type="SAM" id="Phobius"/>
    </source>
</evidence>
<dbReference type="InterPro" id="IPR029052">
    <property type="entry name" value="Metallo-depent_PP-like"/>
</dbReference>
<accession>A0ABQ2KMV7</accession>
<proteinExistence type="predicted"/>
<organism evidence="5 6">
    <name type="scientific">Nocardia rhizosphaerihabitans</name>
    <dbReference type="NCBI Taxonomy" id="1691570"/>
    <lineage>
        <taxon>Bacteria</taxon>
        <taxon>Bacillati</taxon>
        <taxon>Actinomycetota</taxon>
        <taxon>Actinomycetes</taxon>
        <taxon>Mycobacteriales</taxon>
        <taxon>Nocardiaceae</taxon>
        <taxon>Nocardia</taxon>
    </lineage>
</organism>
<feature type="transmembrane region" description="Helical" evidence="3">
    <location>
        <begin position="6"/>
        <end position="23"/>
    </location>
</feature>
<dbReference type="Gene3D" id="3.60.21.10">
    <property type="match status" value="1"/>
</dbReference>
<evidence type="ECO:0000256" key="1">
    <source>
        <dbReference type="ARBA" id="ARBA00022723"/>
    </source>
</evidence>
<reference evidence="6" key="1">
    <citation type="journal article" date="2019" name="Int. J. Syst. Evol. Microbiol.">
        <title>The Global Catalogue of Microorganisms (GCM) 10K type strain sequencing project: providing services to taxonomists for standard genome sequencing and annotation.</title>
        <authorList>
            <consortium name="The Broad Institute Genomics Platform"/>
            <consortium name="The Broad Institute Genome Sequencing Center for Infectious Disease"/>
            <person name="Wu L."/>
            <person name="Ma J."/>
        </authorList>
    </citation>
    <scope>NUCLEOTIDE SEQUENCE [LARGE SCALE GENOMIC DNA]</scope>
    <source>
        <strain evidence="6">CGMCC 4.7329</strain>
    </source>
</reference>
<dbReference type="InterPro" id="IPR051158">
    <property type="entry name" value="Metallophosphoesterase_sf"/>
</dbReference>
<comment type="caution">
    <text evidence="5">The sequence shown here is derived from an EMBL/GenBank/DDBJ whole genome shotgun (WGS) entry which is preliminary data.</text>
</comment>
<feature type="transmembrane region" description="Helical" evidence="3">
    <location>
        <begin position="65"/>
        <end position="92"/>
    </location>
</feature>
<evidence type="ECO:0000313" key="6">
    <source>
        <dbReference type="Proteomes" id="UP000658127"/>
    </source>
</evidence>